<reference evidence="3 4" key="3">
    <citation type="journal article" name="Genome Announc.">
        <title>Improved Draft Genome Sequence of Clostridium pasteurianum Strain ATCC 6013 (DSM 525) Using a Hybrid Next-Generation Sequencing Approach.</title>
        <authorList>
            <person name="Pyne M.E."/>
            <person name="Utturkar S."/>
            <person name="Brown S.D."/>
            <person name="Moo-Young M."/>
            <person name="Chung D.A."/>
            <person name="Chou C.P."/>
        </authorList>
    </citation>
    <scope>NUCLEOTIDE SEQUENCE [LARGE SCALE GENOMIC DNA]</scope>
    <source>
        <strain evidence="3 4">ATCC 6013</strain>
    </source>
</reference>
<keyword evidence="2" id="KW-0378">Hydrolase</keyword>
<dbReference type="Proteomes" id="UP000030905">
    <property type="component" value="Chromosome"/>
</dbReference>
<dbReference type="CDD" id="cd07344">
    <property type="entry name" value="M48_yhfN_like"/>
    <property type="match status" value="1"/>
</dbReference>
<dbReference type="KEGG" id="cpae:CPAST_c25200"/>
<dbReference type="PATRIC" id="fig|1262449.3.peg.3516"/>
<dbReference type="PANTHER" id="PTHR30399">
    <property type="entry name" value="UNCHARACTERIZED PROTEIN YGJP"/>
    <property type="match status" value="1"/>
</dbReference>
<gene>
    <name evidence="2" type="ORF">CLPA_c25200</name>
    <name evidence="3" type="ORF">CP6013_00660</name>
</gene>
<dbReference type="PANTHER" id="PTHR30399:SF1">
    <property type="entry name" value="UTP PYROPHOSPHATASE"/>
    <property type="match status" value="1"/>
</dbReference>
<dbReference type="KEGG" id="cpat:CLPA_c25200"/>
<dbReference type="GeneID" id="93074655"/>
<dbReference type="InterPro" id="IPR002725">
    <property type="entry name" value="YgjP-like_metallopeptidase"/>
</dbReference>
<protein>
    <submittedName>
        <fullName evidence="2">Putative metal-dependent hydrolase</fullName>
    </submittedName>
</protein>
<dbReference type="EMBL" id="CP009268">
    <property type="protein sequence ID" value="AJA52577.1"/>
    <property type="molecule type" value="Genomic_DNA"/>
</dbReference>
<evidence type="ECO:0000259" key="1">
    <source>
        <dbReference type="Pfam" id="PF01863"/>
    </source>
</evidence>
<dbReference type="InterPro" id="IPR053136">
    <property type="entry name" value="UTP_pyrophosphatase-like"/>
</dbReference>
<dbReference type="eggNOG" id="COG1451">
    <property type="taxonomic scope" value="Bacteria"/>
</dbReference>
<reference evidence="3" key="2">
    <citation type="submission" date="2015-10" db="EMBL/GenBank/DDBJ databases">
        <title>Improved Draft Genome Sequence of Clostridium pasteurianum Strain ATCC 6013 (DSM 525) Using a Hybrid Next-Generation Sequencing Approach.</title>
        <authorList>
            <person name="Pyne M.E."/>
            <person name="Utturkar S.M."/>
            <person name="Brown S.D."/>
            <person name="Moo-Young M."/>
            <person name="Chung D.A."/>
            <person name="Chou P.C."/>
        </authorList>
    </citation>
    <scope>NUCLEOTIDE SEQUENCE</scope>
    <source>
        <strain evidence="3">ATCC 6013</strain>
    </source>
</reference>
<dbReference type="Pfam" id="PF01863">
    <property type="entry name" value="YgjP-like"/>
    <property type="match status" value="1"/>
</dbReference>
<dbReference type="RefSeq" id="WP_003447478.1">
    <property type="nucleotide sequence ID" value="NZ_ANZB01000015.1"/>
</dbReference>
<sequence length="237" mass="28957">MILKFIYAGKEIEFEVIFSKRKTMEISINPNGDIKVRSPVGISEEVIIEQMRVKATWIVKKLYQLKHRRIKSLIRKFVNEEIFMYLGKEYFLYIDRNPNVLKPEVSLVDDKIIVTIDNKNEENIRKIMELWYREKAKQEIIKRINFYQKFFDKVPLEVKIKEQKRRWGSCTYRDSLLFNWRCVMAREDVLDYIVVHEMCHMVQKNHSKQYWDLVHSILPDYKKRHQWLKDNTLKMDF</sequence>
<evidence type="ECO:0000313" key="4">
    <source>
        <dbReference type="Proteomes" id="UP000028042"/>
    </source>
</evidence>
<dbReference type="GO" id="GO:0016787">
    <property type="term" value="F:hydrolase activity"/>
    <property type="evidence" value="ECO:0007669"/>
    <property type="project" value="UniProtKB-KW"/>
</dbReference>
<reference evidence="2 5" key="1">
    <citation type="journal article" date="2015" name="Genome Announc.">
        <title>Complete Genome Sequence of the Nitrogen-Fixing and Solvent-Producing Clostridium pasteurianum DSM 525.</title>
        <authorList>
            <person name="Poehlein A."/>
            <person name="Grosse-Honebrink A."/>
            <person name="Zhang Y."/>
            <person name="Minton N.P."/>
            <person name="Daniel R."/>
        </authorList>
    </citation>
    <scope>NUCLEOTIDE SEQUENCE [LARGE SCALE GENOMIC DNA]</scope>
    <source>
        <strain evidence="2">DSM 525</strain>
        <strain evidence="5">DSM 525 / ATCC 6013</strain>
    </source>
</reference>
<dbReference type="Gene3D" id="3.30.2010.10">
    <property type="entry name" value="Metalloproteases ('zincins'), catalytic domain"/>
    <property type="match status" value="1"/>
</dbReference>
<dbReference type="Proteomes" id="UP000028042">
    <property type="component" value="Unassembled WGS sequence"/>
</dbReference>
<proteinExistence type="predicted"/>
<dbReference type="AlphaFoldDB" id="A0A0H3J501"/>
<evidence type="ECO:0000313" key="3">
    <source>
        <dbReference type="EMBL" id="KRU11413.1"/>
    </source>
</evidence>
<keyword evidence="5" id="KW-1185">Reference proteome</keyword>
<name>A0A0H3J501_CLOPA</name>
<evidence type="ECO:0000313" key="5">
    <source>
        <dbReference type="Proteomes" id="UP000030905"/>
    </source>
</evidence>
<accession>A0A0H3J501</accession>
<organism evidence="2 5">
    <name type="scientific">Clostridium pasteurianum DSM 525 = ATCC 6013</name>
    <dbReference type="NCBI Taxonomy" id="1262449"/>
    <lineage>
        <taxon>Bacteria</taxon>
        <taxon>Bacillati</taxon>
        <taxon>Bacillota</taxon>
        <taxon>Clostridia</taxon>
        <taxon>Eubacteriales</taxon>
        <taxon>Clostridiaceae</taxon>
        <taxon>Clostridium</taxon>
    </lineage>
</organism>
<evidence type="ECO:0000313" key="2">
    <source>
        <dbReference type="EMBL" id="AJA52577.1"/>
    </source>
</evidence>
<feature type="domain" description="YgjP-like metallopeptidase" evidence="1">
    <location>
        <begin position="22"/>
        <end position="230"/>
    </location>
</feature>
<dbReference type="EMBL" id="JPGY02000001">
    <property type="protein sequence ID" value="KRU11413.1"/>
    <property type="molecule type" value="Genomic_DNA"/>
</dbReference>